<evidence type="ECO:0000256" key="6">
    <source>
        <dbReference type="PIRSR" id="PIRSR006621-1"/>
    </source>
</evidence>
<evidence type="ECO:0000256" key="5">
    <source>
        <dbReference type="PIRNR" id="PIRNR006621"/>
    </source>
</evidence>
<dbReference type="Gene3D" id="3.20.20.70">
    <property type="entry name" value="Aldolase class I"/>
    <property type="match status" value="1"/>
</dbReference>
<evidence type="ECO:0000256" key="1">
    <source>
        <dbReference type="ARBA" id="ARBA00022630"/>
    </source>
</evidence>
<dbReference type="InterPro" id="IPR013785">
    <property type="entry name" value="Aldolase_TIM"/>
</dbReference>
<evidence type="ECO:0000256" key="2">
    <source>
        <dbReference type="ARBA" id="ARBA00022643"/>
    </source>
</evidence>
<gene>
    <name evidence="9" type="ORF">SAMN04487928_1347</name>
</gene>
<dbReference type="RefSeq" id="WP_074891249.1">
    <property type="nucleotide sequence ID" value="NZ_FOXO01000034.1"/>
</dbReference>
<dbReference type="GO" id="GO:0050660">
    <property type="term" value="F:flavin adenine dinucleotide binding"/>
    <property type="evidence" value="ECO:0007669"/>
    <property type="project" value="InterPro"/>
</dbReference>
<dbReference type="PIRSF" id="PIRSF006621">
    <property type="entry name" value="Dus"/>
    <property type="match status" value="1"/>
</dbReference>
<feature type="binding site" evidence="7">
    <location>
        <position position="173"/>
    </location>
    <ligand>
        <name>FMN</name>
        <dbReference type="ChEBI" id="CHEBI:58210"/>
    </ligand>
</feature>
<dbReference type="EC" id="1.3.1.-" evidence="5"/>
<dbReference type="Pfam" id="PF01207">
    <property type="entry name" value="Dus"/>
    <property type="match status" value="1"/>
</dbReference>
<dbReference type="PANTHER" id="PTHR45846:SF1">
    <property type="entry name" value="TRNA-DIHYDROURIDINE(47) SYNTHASE [NAD(P)(+)]-LIKE"/>
    <property type="match status" value="1"/>
</dbReference>
<protein>
    <recommendedName>
        <fullName evidence="5">tRNA-dihydrouridine synthase</fullName>
        <ecNumber evidence="5">1.3.1.-</ecNumber>
    </recommendedName>
</protein>
<dbReference type="SUPFAM" id="SSF51395">
    <property type="entry name" value="FMN-linked oxidoreductases"/>
    <property type="match status" value="1"/>
</dbReference>
<keyword evidence="1 5" id="KW-0285">Flavoprotein</keyword>
<dbReference type="GO" id="GO:0003723">
    <property type="term" value="F:RNA binding"/>
    <property type="evidence" value="ECO:0007669"/>
    <property type="project" value="TreeGrafter"/>
</dbReference>
<feature type="active site" description="Proton donor" evidence="6">
    <location>
        <position position="100"/>
    </location>
</feature>
<evidence type="ECO:0000256" key="4">
    <source>
        <dbReference type="ARBA" id="ARBA00023002"/>
    </source>
</evidence>
<comment type="similarity">
    <text evidence="5">Belongs to the dus family.</text>
</comment>
<accession>A0A1I5XKV0</accession>
<organism evidence="9 10">
    <name type="scientific">Butyrivibrio proteoclasticus</name>
    <dbReference type="NCBI Taxonomy" id="43305"/>
    <lineage>
        <taxon>Bacteria</taxon>
        <taxon>Bacillati</taxon>
        <taxon>Bacillota</taxon>
        <taxon>Clostridia</taxon>
        <taxon>Lachnospirales</taxon>
        <taxon>Lachnospiraceae</taxon>
        <taxon>Butyrivibrio</taxon>
    </lineage>
</organism>
<dbReference type="CDD" id="cd02801">
    <property type="entry name" value="DUS_like_FMN"/>
    <property type="match status" value="1"/>
</dbReference>
<keyword evidence="10" id="KW-1185">Reference proteome</keyword>
<dbReference type="PANTHER" id="PTHR45846">
    <property type="entry name" value="TRNA-DIHYDROURIDINE(47) SYNTHASE [NAD(P)(+)]-LIKE"/>
    <property type="match status" value="1"/>
</dbReference>
<keyword evidence="3 5" id="KW-0819">tRNA processing</keyword>
<keyword evidence="2 5" id="KW-0288">FMN</keyword>
<evidence type="ECO:0000259" key="8">
    <source>
        <dbReference type="Pfam" id="PF01207"/>
    </source>
</evidence>
<evidence type="ECO:0000256" key="3">
    <source>
        <dbReference type="ARBA" id="ARBA00022694"/>
    </source>
</evidence>
<feature type="binding site" evidence="7">
    <location>
        <begin position="234"/>
        <end position="235"/>
    </location>
    <ligand>
        <name>FMN</name>
        <dbReference type="ChEBI" id="CHEBI:58210"/>
    </ligand>
</feature>
<keyword evidence="7" id="KW-0547">Nucleotide-binding</keyword>
<feature type="binding site" evidence="7">
    <location>
        <position position="144"/>
    </location>
    <ligand>
        <name>FMN</name>
        <dbReference type="ChEBI" id="CHEBI:58210"/>
    </ligand>
</feature>
<dbReference type="GO" id="GO:0017150">
    <property type="term" value="F:tRNA dihydrouridine synthase activity"/>
    <property type="evidence" value="ECO:0007669"/>
    <property type="project" value="InterPro"/>
</dbReference>
<evidence type="ECO:0000256" key="7">
    <source>
        <dbReference type="PIRSR" id="PIRSR006621-2"/>
    </source>
</evidence>
<evidence type="ECO:0000313" key="9">
    <source>
        <dbReference type="EMBL" id="SFQ32540.1"/>
    </source>
</evidence>
<reference evidence="10" key="1">
    <citation type="submission" date="2016-10" db="EMBL/GenBank/DDBJ databases">
        <authorList>
            <person name="Varghese N."/>
            <person name="Submissions S."/>
        </authorList>
    </citation>
    <scope>NUCLEOTIDE SEQUENCE [LARGE SCALE GENOMIC DNA]</scope>
    <source>
        <strain evidence="10">P18</strain>
    </source>
</reference>
<sequence>MKIYFAPMEGITLYPLRNIHKEMFGECVDKYYTPFVSTARTYKFKKREQRDILPEFAISFDDYKSEVVPQIMGNKAEQIAWAAKKMYELGYREANLNMGCPVATVVNRHKGSGLLEDTDKLDAMLYEIFDSLEKENLGIEFSLKTRLGMHDESETAGIMEILAKYPASEITIHSRVRDDYYKGAIRLDAFCDAVKVYRENGGKAPIAYNGDITSVESFNIVKSRISDIDRVMIGRGLISNPALAREISGGEALKPEELRTYLDKLYDAYEEYIPEDRNVIFKMLEHWAFLHVHFKDCDKQLKVIRKSRSKGEYRAAVANMFSNCEFIVEQTQA</sequence>
<keyword evidence="4 5" id="KW-0560">Oxidoreductase</keyword>
<comment type="function">
    <text evidence="5">Catalyzes the synthesis of 5,6-dihydrouridine (D), a modified base found in the D-loop of most tRNAs, via the reduction of the C5-C6 double bond in target uridines.</text>
</comment>
<proteinExistence type="inferred from homology"/>
<dbReference type="InterPro" id="IPR001269">
    <property type="entry name" value="DUS_fam"/>
</dbReference>
<feature type="domain" description="DUS-like FMN-binding" evidence="8">
    <location>
        <begin position="5"/>
        <end position="261"/>
    </location>
</feature>
<feature type="binding site" evidence="7">
    <location>
        <position position="70"/>
    </location>
    <ligand>
        <name>FMN</name>
        <dbReference type="ChEBI" id="CHEBI:58210"/>
    </ligand>
</feature>
<name>A0A1I5XKV0_9FIRM</name>
<evidence type="ECO:0000313" key="10">
    <source>
        <dbReference type="Proteomes" id="UP000182624"/>
    </source>
</evidence>
<dbReference type="AlphaFoldDB" id="A0A1I5XKV0"/>
<dbReference type="InterPro" id="IPR035587">
    <property type="entry name" value="DUS-like_FMN-bd"/>
</dbReference>
<comment type="cofactor">
    <cofactor evidence="5 7">
        <name>FMN</name>
        <dbReference type="ChEBI" id="CHEBI:58210"/>
    </cofactor>
</comment>
<dbReference type="Proteomes" id="UP000182624">
    <property type="component" value="Unassembled WGS sequence"/>
</dbReference>
<dbReference type="OrthoDB" id="9764501at2"/>
<dbReference type="EMBL" id="FOXO01000034">
    <property type="protein sequence ID" value="SFQ32540.1"/>
    <property type="molecule type" value="Genomic_DNA"/>
</dbReference>